<dbReference type="InterPro" id="IPR006195">
    <property type="entry name" value="aa-tRNA-synth_II"/>
</dbReference>
<evidence type="ECO:0000259" key="14">
    <source>
        <dbReference type="PROSITE" id="PS50862"/>
    </source>
</evidence>
<dbReference type="FunFam" id="3.30.980.10:FF:000005">
    <property type="entry name" value="Threonyl-tRNA synthetase, mitochondrial"/>
    <property type="match status" value="1"/>
</dbReference>
<dbReference type="RefSeq" id="WP_167703297.1">
    <property type="nucleotide sequence ID" value="NZ_CP118168.1"/>
</dbReference>
<keyword evidence="6 13" id="KW-0547">Nucleotide-binding</keyword>
<dbReference type="PRINTS" id="PR01047">
    <property type="entry name" value="TRNASYNTHTHR"/>
</dbReference>
<comment type="caution">
    <text evidence="13">Lacks conserved residue(s) required for the propagation of feature annotation.</text>
</comment>
<proteinExistence type="inferred from homology"/>
<keyword evidence="3 13" id="KW-0820">tRNA-binding</keyword>
<evidence type="ECO:0000256" key="6">
    <source>
        <dbReference type="ARBA" id="ARBA00022741"/>
    </source>
</evidence>
<evidence type="ECO:0000256" key="11">
    <source>
        <dbReference type="ARBA" id="ARBA00023146"/>
    </source>
</evidence>
<evidence type="ECO:0000256" key="10">
    <source>
        <dbReference type="ARBA" id="ARBA00022917"/>
    </source>
</evidence>
<feature type="binding site" evidence="13">
    <location>
        <position position="273"/>
    </location>
    <ligand>
        <name>Zn(2+)</name>
        <dbReference type="ChEBI" id="CHEBI:29105"/>
        <note>catalytic</note>
    </ligand>
</feature>
<dbReference type="InterPro" id="IPR036621">
    <property type="entry name" value="Anticodon-bd_dom_sf"/>
</dbReference>
<dbReference type="Proteomes" id="UP000752013">
    <property type="component" value="Unassembled WGS sequence"/>
</dbReference>
<dbReference type="Gene3D" id="3.30.930.10">
    <property type="entry name" value="Bira Bifunctional Protein, Domain 2"/>
    <property type="match status" value="1"/>
</dbReference>
<comment type="catalytic activity">
    <reaction evidence="12 13">
        <text>tRNA(Thr) + L-threonine + ATP = L-threonyl-tRNA(Thr) + AMP + diphosphate + H(+)</text>
        <dbReference type="Rhea" id="RHEA:24624"/>
        <dbReference type="Rhea" id="RHEA-COMP:9670"/>
        <dbReference type="Rhea" id="RHEA-COMP:9704"/>
        <dbReference type="ChEBI" id="CHEBI:15378"/>
        <dbReference type="ChEBI" id="CHEBI:30616"/>
        <dbReference type="ChEBI" id="CHEBI:33019"/>
        <dbReference type="ChEBI" id="CHEBI:57926"/>
        <dbReference type="ChEBI" id="CHEBI:78442"/>
        <dbReference type="ChEBI" id="CHEBI:78534"/>
        <dbReference type="ChEBI" id="CHEBI:456215"/>
        <dbReference type="EC" id="6.1.1.3"/>
    </reaction>
</comment>
<comment type="subcellular location">
    <subcellularLocation>
        <location evidence="13">Cytoplasm</location>
    </subcellularLocation>
</comment>
<keyword evidence="8 13" id="KW-0067">ATP-binding</keyword>
<dbReference type="Pfam" id="PF00587">
    <property type="entry name" value="tRNA-synt_2b"/>
    <property type="match status" value="1"/>
</dbReference>
<evidence type="ECO:0000313" key="15">
    <source>
        <dbReference type="EMBL" id="NIZ46853.1"/>
    </source>
</evidence>
<evidence type="ECO:0000256" key="1">
    <source>
        <dbReference type="ARBA" id="ARBA00008226"/>
    </source>
</evidence>
<comment type="cofactor">
    <cofactor evidence="13">
        <name>Zn(2+)</name>
        <dbReference type="ChEBI" id="CHEBI:29105"/>
    </cofactor>
    <text evidence="13">Binds 1 zinc ion per subunit.</text>
</comment>
<keyword evidence="16" id="KW-1185">Reference proteome</keyword>
<evidence type="ECO:0000256" key="2">
    <source>
        <dbReference type="ARBA" id="ARBA00022490"/>
    </source>
</evidence>
<evidence type="ECO:0000256" key="4">
    <source>
        <dbReference type="ARBA" id="ARBA00022598"/>
    </source>
</evidence>
<reference evidence="15" key="1">
    <citation type="submission" date="2020-03" db="EMBL/GenBank/DDBJ databases">
        <title>Spirochaetal bacteria isolated from arthropods constitute a novel genus Entomospira genus novum within the order Spirochaetales.</title>
        <authorList>
            <person name="Grana-Miraglia L."/>
            <person name="Sikutova S."/>
            <person name="Fingerle V."/>
            <person name="Sing A."/>
            <person name="Castillo-Ramirez S."/>
            <person name="Margos G."/>
            <person name="Rudolf I."/>
        </authorList>
    </citation>
    <scope>NUCLEOTIDE SEQUENCE</scope>
    <source>
        <strain evidence="15">BR208</strain>
    </source>
</reference>
<dbReference type="GO" id="GO:0004829">
    <property type="term" value="F:threonine-tRNA ligase activity"/>
    <property type="evidence" value="ECO:0007669"/>
    <property type="project" value="UniProtKB-UniRule"/>
</dbReference>
<sequence length="579" mass="67094">MSQEELSTIRHSMAHVLAAAVQELQPGTLFAIGPSIAEGFYYDMRTPEHLTMEHLSDIEMKMREIIARDEDFRREEVSREEALALFAHNPYKVEIIESLPLDATITLYRLGTFVDLCRGPHVANTRMLRADAFKLLHLAGAYWRGDETRDQLQRVYATAFYNVQDLEAHLLLLQEREKRDHRRIGKDLDLFSFHEEAGAGLVYWHPMGGRIRHTIEDFWKKEHLKNGYELIYTPHIGRSWLWETSGHLGFYQDSMYSPMEIDQQDYYVKPMNCPFHIMIYRNDKKSYRQLPCRWAELGTVYRYERAGALHGMMRVRGFTQDDAHIFCTPEQLESEIYEALRFSLNILSTFGFRKISAFLSTKPEGKSVGEEHRWIEATSALEGALQRASLEYGTDIGGGAFYGPKIDLKIEDSMGREWQLSTIQLDFNMPERFNLHFIDRDGQAKRPYMVHRALLGSLERFMGVVTEHYAGAFPLWLAPIQVRIVPVSMKFTEYAETVKRYLLEDLRVDIDDGDDRMQAKIRKANELRIPYTLVVGGRDQENNTASVKVRGGEDKRDISLEDLRAFLIEKNASKALNLN</sequence>
<dbReference type="InterPro" id="IPR018163">
    <property type="entry name" value="Thr/Ala-tRNA-synth_IIc_edit"/>
</dbReference>
<dbReference type="SUPFAM" id="SSF55186">
    <property type="entry name" value="ThrRS/AlaRS common domain"/>
    <property type="match status" value="1"/>
</dbReference>
<feature type="binding site" evidence="13">
    <location>
        <position position="451"/>
    </location>
    <ligand>
        <name>Zn(2+)</name>
        <dbReference type="ChEBI" id="CHEBI:29105"/>
        <note>catalytic</note>
    </ligand>
</feature>
<organism evidence="15 16">
    <name type="scientific">Entomospira nematocerorum</name>
    <dbReference type="NCBI Taxonomy" id="2719987"/>
    <lineage>
        <taxon>Bacteria</taxon>
        <taxon>Pseudomonadati</taxon>
        <taxon>Spirochaetota</taxon>
        <taxon>Spirochaetia</taxon>
        <taxon>Spirochaetales</taxon>
        <taxon>Spirochaetaceae</taxon>
        <taxon>Entomospira</taxon>
    </lineage>
</organism>
<dbReference type="CDD" id="cd00860">
    <property type="entry name" value="ThrRS_anticodon"/>
    <property type="match status" value="1"/>
</dbReference>
<dbReference type="PANTHER" id="PTHR11451">
    <property type="entry name" value="THREONINE-TRNA LIGASE"/>
    <property type="match status" value="1"/>
</dbReference>
<dbReference type="FunFam" id="3.30.930.10:FF:000002">
    <property type="entry name" value="Threonine--tRNA ligase"/>
    <property type="match status" value="1"/>
</dbReference>
<evidence type="ECO:0000256" key="3">
    <source>
        <dbReference type="ARBA" id="ARBA00022555"/>
    </source>
</evidence>
<dbReference type="Pfam" id="PF03129">
    <property type="entry name" value="HGTP_anticodon"/>
    <property type="match status" value="1"/>
</dbReference>
<dbReference type="PANTHER" id="PTHR11451:SF44">
    <property type="entry name" value="THREONINE--TRNA LIGASE, CHLOROPLASTIC_MITOCHONDRIAL 2"/>
    <property type="match status" value="1"/>
</dbReference>
<dbReference type="InterPro" id="IPR004154">
    <property type="entry name" value="Anticodon-bd"/>
</dbReference>
<dbReference type="EMBL" id="JAATLK010000001">
    <property type="protein sequence ID" value="NIZ46853.1"/>
    <property type="molecule type" value="Genomic_DNA"/>
</dbReference>
<dbReference type="FunFam" id="3.30.54.20:FF:000002">
    <property type="entry name" value="Threonine--tRNA ligase"/>
    <property type="match status" value="1"/>
</dbReference>
<comment type="similarity">
    <text evidence="1 13">Belongs to the class-II aminoacyl-tRNA synthetase family.</text>
</comment>
<dbReference type="EC" id="6.1.1.3" evidence="13"/>
<dbReference type="SMART" id="SM00863">
    <property type="entry name" value="tRNA_SAD"/>
    <property type="match status" value="1"/>
</dbReference>
<keyword evidence="4 13" id="KW-0436">Ligase</keyword>
<dbReference type="Pfam" id="PF07973">
    <property type="entry name" value="tRNA_SAD"/>
    <property type="match status" value="1"/>
</dbReference>
<evidence type="ECO:0000256" key="8">
    <source>
        <dbReference type="ARBA" id="ARBA00022840"/>
    </source>
</evidence>
<dbReference type="HAMAP" id="MF_00184">
    <property type="entry name" value="Thr_tRNA_synth"/>
    <property type="match status" value="1"/>
</dbReference>
<dbReference type="InterPro" id="IPR012947">
    <property type="entry name" value="tRNA_SAD"/>
</dbReference>
<dbReference type="InterPro" id="IPR047246">
    <property type="entry name" value="ThrRS_anticodon"/>
</dbReference>
<keyword evidence="9 13" id="KW-0694">RNA-binding</keyword>
<accession>A0A968GCE2</accession>
<dbReference type="CDD" id="cd00771">
    <property type="entry name" value="ThrRS_core"/>
    <property type="match status" value="1"/>
</dbReference>
<dbReference type="InterPro" id="IPR033728">
    <property type="entry name" value="ThrRS_core"/>
</dbReference>
<evidence type="ECO:0000256" key="9">
    <source>
        <dbReference type="ARBA" id="ARBA00022884"/>
    </source>
</evidence>
<dbReference type="Gene3D" id="3.40.50.800">
    <property type="entry name" value="Anticodon-binding domain"/>
    <property type="match status" value="1"/>
</dbReference>
<keyword evidence="5 13" id="KW-0479">Metal-binding</keyword>
<keyword evidence="7 13" id="KW-0862">Zinc</keyword>
<comment type="subunit">
    <text evidence="13">Homodimer.</text>
</comment>
<keyword evidence="11 13" id="KW-0030">Aminoacyl-tRNA synthetase</keyword>
<evidence type="ECO:0000313" key="16">
    <source>
        <dbReference type="Proteomes" id="UP000752013"/>
    </source>
</evidence>
<dbReference type="SUPFAM" id="SSF55681">
    <property type="entry name" value="Class II aaRS and biotin synthetases"/>
    <property type="match status" value="1"/>
</dbReference>
<dbReference type="Gene3D" id="3.30.980.10">
    <property type="entry name" value="Threonyl-trna Synthetase, Chain A, domain 2"/>
    <property type="match status" value="1"/>
</dbReference>
<dbReference type="NCBIfam" id="TIGR00418">
    <property type="entry name" value="thrS"/>
    <property type="match status" value="1"/>
</dbReference>
<dbReference type="GO" id="GO:0005524">
    <property type="term" value="F:ATP binding"/>
    <property type="evidence" value="ECO:0007669"/>
    <property type="project" value="UniProtKB-UniRule"/>
</dbReference>
<dbReference type="PROSITE" id="PS50862">
    <property type="entry name" value="AA_TRNA_LIGASE_II"/>
    <property type="match status" value="1"/>
</dbReference>
<evidence type="ECO:0000256" key="5">
    <source>
        <dbReference type="ARBA" id="ARBA00022723"/>
    </source>
</evidence>
<dbReference type="Gene3D" id="3.30.54.20">
    <property type="match status" value="1"/>
</dbReference>
<dbReference type="GO" id="GO:0006435">
    <property type="term" value="P:threonyl-tRNA aminoacylation"/>
    <property type="evidence" value="ECO:0007669"/>
    <property type="project" value="UniProtKB-UniRule"/>
</dbReference>
<dbReference type="GO" id="GO:0005737">
    <property type="term" value="C:cytoplasm"/>
    <property type="evidence" value="ECO:0007669"/>
    <property type="project" value="UniProtKB-SubCell"/>
</dbReference>
<dbReference type="SUPFAM" id="SSF52954">
    <property type="entry name" value="Class II aaRS ABD-related"/>
    <property type="match status" value="1"/>
</dbReference>
<dbReference type="AlphaFoldDB" id="A0A968GCE2"/>
<comment type="caution">
    <text evidence="15">The sequence shown here is derived from an EMBL/GenBank/DDBJ whole genome shotgun (WGS) entry which is preliminary data.</text>
</comment>
<dbReference type="GO" id="GO:0000049">
    <property type="term" value="F:tRNA binding"/>
    <property type="evidence" value="ECO:0007669"/>
    <property type="project" value="UniProtKB-KW"/>
</dbReference>
<dbReference type="InterPro" id="IPR045864">
    <property type="entry name" value="aa-tRNA-synth_II/BPL/LPL"/>
</dbReference>
<protein>
    <recommendedName>
        <fullName evidence="13">Threonine--tRNA ligase</fullName>
        <ecNumber evidence="13">6.1.1.3</ecNumber>
    </recommendedName>
    <alternativeName>
        <fullName evidence="13">Threonyl-tRNA synthetase</fullName>
        <shortName evidence="13">ThrRS</shortName>
    </alternativeName>
</protein>
<name>A0A968GCE2_9SPIO</name>
<dbReference type="GO" id="GO:0046872">
    <property type="term" value="F:metal ion binding"/>
    <property type="evidence" value="ECO:0007669"/>
    <property type="project" value="UniProtKB-KW"/>
</dbReference>
<evidence type="ECO:0000256" key="13">
    <source>
        <dbReference type="HAMAP-Rule" id="MF_00184"/>
    </source>
</evidence>
<keyword evidence="10 13" id="KW-0648">Protein biosynthesis</keyword>
<keyword evidence="2 13" id="KW-0963">Cytoplasm</keyword>
<gene>
    <name evidence="13" type="primary">thrS</name>
    <name evidence="15" type="ORF">HCT46_02840</name>
</gene>
<evidence type="ECO:0000256" key="7">
    <source>
        <dbReference type="ARBA" id="ARBA00022833"/>
    </source>
</evidence>
<feature type="domain" description="Aminoacyl-transfer RNA synthetases class-II family profile" evidence="14">
    <location>
        <begin position="195"/>
        <end position="474"/>
    </location>
</feature>
<feature type="binding site" evidence="13">
    <location>
        <position position="324"/>
    </location>
    <ligand>
        <name>Zn(2+)</name>
        <dbReference type="ChEBI" id="CHEBI:29105"/>
        <note>catalytic</note>
    </ligand>
</feature>
<dbReference type="InterPro" id="IPR002314">
    <property type="entry name" value="aa-tRNA-synt_IIb"/>
</dbReference>
<evidence type="ECO:0000256" key="12">
    <source>
        <dbReference type="ARBA" id="ARBA00049515"/>
    </source>
</evidence>
<dbReference type="InterPro" id="IPR002320">
    <property type="entry name" value="Thr-tRNA-ligase_IIa"/>
</dbReference>